<protein>
    <submittedName>
        <fullName evidence="2">Helicase</fullName>
    </submittedName>
</protein>
<dbReference type="EMBL" id="LSFN01000001">
    <property type="protein sequence ID" value="OAB77884.1"/>
    <property type="molecule type" value="Genomic_DNA"/>
</dbReference>
<feature type="domain" description="HRDC" evidence="1">
    <location>
        <begin position="105"/>
        <end position="185"/>
    </location>
</feature>
<dbReference type="STRING" id="1763538.LPB68_07455"/>
<dbReference type="SUPFAM" id="SSF47819">
    <property type="entry name" value="HRDC-like"/>
    <property type="match status" value="1"/>
</dbReference>
<gene>
    <name evidence="2" type="ORF">PNBC_00535</name>
</gene>
<dbReference type="KEGG" id="pcx:LPB68_07455"/>
<dbReference type="Proteomes" id="UP000077134">
    <property type="component" value="Unassembled WGS sequence"/>
</dbReference>
<comment type="caution">
    <text evidence="2">The sequence shown here is derived from an EMBL/GenBank/DDBJ whole genome shotgun (WGS) entry which is preliminary data.</text>
</comment>
<dbReference type="InterPro" id="IPR002121">
    <property type="entry name" value="HRDC_dom"/>
</dbReference>
<dbReference type="SMART" id="SM00341">
    <property type="entry name" value="HRDC"/>
    <property type="match status" value="1"/>
</dbReference>
<organism evidence="2 3">
    <name type="scientific">Paenibacillus crassostreae</name>
    <dbReference type="NCBI Taxonomy" id="1763538"/>
    <lineage>
        <taxon>Bacteria</taxon>
        <taxon>Bacillati</taxon>
        <taxon>Bacillota</taxon>
        <taxon>Bacilli</taxon>
        <taxon>Bacillales</taxon>
        <taxon>Paenibacillaceae</taxon>
        <taxon>Paenibacillus</taxon>
    </lineage>
</organism>
<dbReference type="Gene3D" id="1.10.150.80">
    <property type="entry name" value="HRDC domain"/>
    <property type="match status" value="1"/>
</dbReference>
<keyword evidence="2" id="KW-0547">Nucleotide-binding</keyword>
<dbReference type="AlphaFoldDB" id="A0A167GTC5"/>
<keyword evidence="2" id="KW-0067">ATP-binding</keyword>
<keyword evidence="2" id="KW-0378">Hydrolase</keyword>
<dbReference type="RefSeq" id="WP_068654177.1">
    <property type="nucleotide sequence ID" value="NZ_CP017770.1"/>
</dbReference>
<proteinExistence type="predicted"/>
<dbReference type="GO" id="GO:0003676">
    <property type="term" value="F:nucleic acid binding"/>
    <property type="evidence" value="ECO:0007669"/>
    <property type="project" value="InterPro"/>
</dbReference>
<keyword evidence="3" id="KW-1185">Reference proteome</keyword>
<keyword evidence="2" id="KW-0347">Helicase</keyword>
<name>A0A167GTC5_9BACL</name>
<evidence type="ECO:0000259" key="1">
    <source>
        <dbReference type="PROSITE" id="PS50967"/>
    </source>
</evidence>
<dbReference type="GO" id="GO:0000166">
    <property type="term" value="F:nucleotide binding"/>
    <property type="evidence" value="ECO:0007669"/>
    <property type="project" value="InterPro"/>
</dbReference>
<dbReference type="InterPro" id="IPR010997">
    <property type="entry name" value="HRDC-like_sf"/>
</dbReference>
<sequence>MQIVFMNRLTKRSGSDEEAVAQIWIGEEEGLWHLGWRDILLDGDLNDSSWYEGVSWDELLFIYRHGLASKLGEGYRPLIQGIFHEDDEIRSRGQTIQKLYCYSELHSDENLYAELCAWRRRRAISERKAPYFIASNKLLRLISAYIPQHVDELMQLPGVGQTKASEYGAEIIEITAKLERKHTYPLNWVYTELDEEIFMAWVYKQKEQKYQQELNQYRIRRTLLTGIVAGKNLEQLEQDCGSPRKEIVEALEELEKEGYDTEQLIQHELREMPKDEQIAVWSAFEELGDNLLKPVLQRVYGGDNDSVAKDNIDLCYERIRMIRIQFRRNQGFRRSVG</sequence>
<evidence type="ECO:0000313" key="2">
    <source>
        <dbReference type="EMBL" id="OAB77884.1"/>
    </source>
</evidence>
<dbReference type="GO" id="GO:0004386">
    <property type="term" value="F:helicase activity"/>
    <property type="evidence" value="ECO:0007669"/>
    <property type="project" value="UniProtKB-KW"/>
</dbReference>
<evidence type="ECO:0000313" key="3">
    <source>
        <dbReference type="Proteomes" id="UP000077134"/>
    </source>
</evidence>
<dbReference type="PROSITE" id="PS50967">
    <property type="entry name" value="HRDC"/>
    <property type="match status" value="1"/>
</dbReference>
<reference evidence="2 3" key="1">
    <citation type="submission" date="2016-02" db="EMBL/GenBank/DDBJ databases">
        <title>Paenibacillus sp. LPB0068, isolated from Crassostrea gigas.</title>
        <authorList>
            <person name="Shin S.-K."/>
            <person name="Yi H."/>
        </authorList>
    </citation>
    <scope>NUCLEOTIDE SEQUENCE [LARGE SCALE GENOMIC DNA]</scope>
    <source>
        <strain evidence="2 3">LPB0068</strain>
    </source>
</reference>
<dbReference type="InterPro" id="IPR044876">
    <property type="entry name" value="HRDC_dom_sf"/>
</dbReference>
<accession>A0A167GTC5</accession>
<dbReference type="Pfam" id="PF00570">
    <property type="entry name" value="HRDC"/>
    <property type="match status" value="1"/>
</dbReference>
<dbReference type="OrthoDB" id="26793at2"/>